<evidence type="ECO:0000313" key="4">
    <source>
        <dbReference type="Proteomes" id="UP000000310"/>
    </source>
</evidence>
<accession>F0SE99</accession>
<dbReference type="CDD" id="cd00085">
    <property type="entry name" value="HNHc"/>
    <property type="match status" value="1"/>
</dbReference>
<feature type="domain" description="HNH" evidence="1">
    <location>
        <begin position="303"/>
        <end position="358"/>
    </location>
</feature>
<gene>
    <name evidence="3" type="ordered locus">Pedsa_3489</name>
</gene>
<dbReference type="InterPro" id="IPR002711">
    <property type="entry name" value="HNH"/>
</dbReference>
<evidence type="ECO:0000259" key="1">
    <source>
        <dbReference type="Pfam" id="PF01844"/>
    </source>
</evidence>
<name>F0SE99_PSESL</name>
<dbReference type="eggNOG" id="COG3440">
    <property type="taxonomic scope" value="Bacteria"/>
</dbReference>
<keyword evidence="4" id="KW-1185">Reference proteome</keyword>
<protein>
    <submittedName>
        <fullName evidence="3">Uncharacterized protein</fullName>
    </submittedName>
</protein>
<dbReference type="eggNOG" id="COG3183">
    <property type="taxonomic scope" value="Bacteria"/>
</dbReference>
<dbReference type="InterPro" id="IPR056086">
    <property type="entry name" value="DUF7669"/>
</dbReference>
<dbReference type="Pfam" id="PF01844">
    <property type="entry name" value="HNH"/>
    <property type="match status" value="1"/>
</dbReference>
<reference evidence="4" key="2">
    <citation type="submission" date="2011-02" db="EMBL/GenBank/DDBJ databases">
        <title>The complete genome of Pedobacter saltans DSM 12145.</title>
        <authorList>
            <consortium name="US DOE Joint Genome Institute (JGI-PGF)"/>
            <person name="Lucas S."/>
            <person name="Copeland A."/>
            <person name="Lapidus A."/>
            <person name="Bruce D."/>
            <person name="Goodwin L."/>
            <person name="Pitluck S."/>
            <person name="Kyrpides N."/>
            <person name="Mavromatis K."/>
            <person name="Pagani I."/>
            <person name="Ivanova N."/>
            <person name="Ovchinnikova G."/>
            <person name="Lu M."/>
            <person name="Detter J.C."/>
            <person name="Han C."/>
            <person name="Land M."/>
            <person name="Hauser L."/>
            <person name="Markowitz V."/>
            <person name="Cheng J.-F."/>
            <person name="Hugenholtz P."/>
            <person name="Woyke T."/>
            <person name="Wu D."/>
            <person name="Tindall B."/>
            <person name="Pomrenke H.G."/>
            <person name="Brambilla E."/>
            <person name="Klenk H.-P."/>
            <person name="Eisen J.A."/>
        </authorList>
    </citation>
    <scope>NUCLEOTIDE SEQUENCE [LARGE SCALE GENOMIC DNA]</scope>
    <source>
        <strain evidence="4">ATCC 51119 / DSM 12145 / JCM 21818 / LMG 10337 / NBRC 100064 / NCIMB 13643</strain>
    </source>
</reference>
<dbReference type="KEGG" id="psn:Pedsa_3489"/>
<dbReference type="SUPFAM" id="SSF88697">
    <property type="entry name" value="PUA domain-like"/>
    <property type="match status" value="1"/>
</dbReference>
<dbReference type="InterPro" id="IPR003615">
    <property type="entry name" value="HNH_nuc"/>
</dbReference>
<dbReference type="RefSeq" id="WP_013634504.1">
    <property type="nucleotide sequence ID" value="NC_015177.1"/>
</dbReference>
<dbReference type="InterPro" id="IPR015947">
    <property type="entry name" value="PUA-like_sf"/>
</dbReference>
<dbReference type="Proteomes" id="UP000000310">
    <property type="component" value="Chromosome"/>
</dbReference>
<dbReference type="STRING" id="762903.Pedsa_3489"/>
<organism evidence="3 4">
    <name type="scientific">Pseudopedobacter saltans (strain ATCC 51119 / DSM 12145 / JCM 21818 / CCUG 39354 / LMG 10337 / NBRC 100064 / NCIMB 13643)</name>
    <name type="common">Pedobacter saltans</name>
    <dbReference type="NCBI Taxonomy" id="762903"/>
    <lineage>
        <taxon>Bacteria</taxon>
        <taxon>Pseudomonadati</taxon>
        <taxon>Bacteroidota</taxon>
        <taxon>Sphingobacteriia</taxon>
        <taxon>Sphingobacteriales</taxon>
        <taxon>Sphingobacteriaceae</taxon>
        <taxon>Pseudopedobacter</taxon>
    </lineage>
</organism>
<dbReference type="GO" id="GO:0003676">
    <property type="term" value="F:nucleic acid binding"/>
    <property type="evidence" value="ECO:0007669"/>
    <property type="project" value="InterPro"/>
</dbReference>
<dbReference type="GO" id="GO:0004519">
    <property type="term" value="F:endonuclease activity"/>
    <property type="evidence" value="ECO:0007669"/>
    <property type="project" value="InterPro"/>
</dbReference>
<dbReference type="Pfam" id="PF24706">
    <property type="entry name" value="DUF7669"/>
    <property type="match status" value="1"/>
</dbReference>
<evidence type="ECO:0000313" key="3">
    <source>
        <dbReference type="EMBL" id="ADY54021.1"/>
    </source>
</evidence>
<dbReference type="GO" id="GO:0008270">
    <property type="term" value="F:zinc ion binding"/>
    <property type="evidence" value="ECO:0007669"/>
    <property type="project" value="InterPro"/>
</dbReference>
<reference evidence="3 4" key="1">
    <citation type="journal article" date="2011" name="Stand. Genomic Sci.">
        <title>Complete genome sequence of the gliding, heparinolytic Pedobacter saltans type strain (113).</title>
        <authorList>
            <person name="Liolios K."/>
            <person name="Sikorski J."/>
            <person name="Lu M."/>
            <person name="Nolan M."/>
            <person name="Lapidus A."/>
            <person name="Lucas S."/>
            <person name="Hammon N."/>
            <person name="Deshpande S."/>
            <person name="Cheng J.F."/>
            <person name="Tapia R."/>
            <person name="Han C."/>
            <person name="Goodwin L."/>
            <person name="Pitluck S."/>
            <person name="Huntemann M."/>
            <person name="Ivanova N."/>
            <person name="Pagani I."/>
            <person name="Mavromatis K."/>
            <person name="Ovchinikova G."/>
            <person name="Pati A."/>
            <person name="Chen A."/>
            <person name="Palaniappan K."/>
            <person name="Land M."/>
            <person name="Hauser L."/>
            <person name="Brambilla E.M."/>
            <person name="Kotsyurbenko O."/>
            <person name="Rohde M."/>
            <person name="Tindall B.J."/>
            <person name="Abt B."/>
            <person name="Goker M."/>
            <person name="Detter J.C."/>
            <person name="Woyke T."/>
            <person name="Bristow J."/>
            <person name="Eisen J.A."/>
            <person name="Markowitz V."/>
            <person name="Hugenholtz P."/>
            <person name="Klenk H.P."/>
            <person name="Kyrpides N.C."/>
        </authorList>
    </citation>
    <scope>NUCLEOTIDE SEQUENCE [LARGE SCALE GENOMIC DNA]</scope>
    <source>
        <strain evidence="4">ATCC 51119 / DSM 12145 / JCM 21818 / LMG 10337 / NBRC 100064 / NCIMB 13643</strain>
    </source>
</reference>
<dbReference type="REBASE" id="33823">
    <property type="entry name" value="Psa12145McrBP"/>
</dbReference>
<dbReference type="EMBL" id="CP002545">
    <property type="protein sequence ID" value="ADY54021.1"/>
    <property type="molecule type" value="Genomic_DNA"/>
</dbReference>
<proteinExistence type="predicted"/>
<evidence type="ECO:0000259" key="2">
    <source>
        <dbReference type="Pfam" id="PF24706"/>
    </source>
</evidence>
<feature type="domain" description="DUF7669" evidence="2">
    <location>
        <begin position="1"/>
        <end position="76"/>
    </location>
</feature>
<dbReference type="AlphaFoldDB" id="F0SE99"/>
<dbReference type="HOGENOM" id="CLU_063033_1_0_10"/>
<sequence length="373" mass="43203">MIKEAVENLNGQLSYSDIKEYINSKWTDVNQDTITAQIIVLSVNHDSRIHYPENHKPRLTNSNSPYDLLFNINRGKVEKYDINKHGIWEIYKDATEKLGIKKFEKAPTINTFLFAWNPDKWKWTTLEQSIEQLENSGKVTERWSCVSHKTIKPGDRAFLVRLGSEPRGIFAAGYVVSEPFLSKHWSGEDKDVYRVLIDFEVLLNPEREPILTLDILKTGNLEKQQWTPQSSGISIKPEVVEELEAVWFDFLTTQNIRLNPYAPSDNENTKTYTEGTANQITQTRYERNPHARVACINHYGYSCSVCEFDFEKRFGELGKNFIHVHHLTQVAAVGKTYQVDPINDLRPVCPNCHAMLHRQNPPLRIEELKIWLT</sequence>